<dbReference type="Proteomes" id="UP001360560">
    <property type="component" value="Unassembled WGS sequence"/>
</dbReference>
<reference evidence="9 10" key="1">
    <citation type="journal article" date="2023" name="Elife">
        <title>Identification of key yeast species and microbe-microbe interactions impacting larval growth of Drosophila in the wild.</title>
        <authorList>
            <person name="Mure A."/>
            <person name="Sugiura Y."/>
            <person name="Maeda R."/>
            <person name="Honda K."/>
            <person name="Sakurai N."/>
            <person name="Takahashi Y."/>
            <person name="Watada M."/>
            <person name="Katoh T."/>
            <person name="Gotoh A."/>
            <person name="Gotoh Y."/>
            <person name="Taniguchi I."/>
            <person name="Nakamura K."/>
            <person name="Hayashi T."/>
            <person name="Katayama T."/>
            <person name="Uemura T."/>
            <person name="Hattori Y."/>
        </authorList>
    </citation>
    <scope>NUCLEOTIDE SEQUENCE [LARGE SCALE GENOMIC DNA]</scope>
    <source>
        <strain evidence="9 10">SC-9</strain>
    </source>
</reference>
<dbReference type="AlphaFoldDB" id="A0AAV5QSX0"/>
<dbReference type="GO" id="GO:0005762">
    <property type="term" value="C:mitochondrial large ribosomal subunit"/>
    <property type="evidence" value="ECO:0007669"/>
    <property type="project" value="TreeGrafter"/>
</dbReference>
<dbReference type="Pfam" id="PF11788">
    <property type="entry name" value="MRP-L46"/>
    <property type="match status" value="1"/>
</dbReference>
<evidence type="ECO:0000313" key="9">
    <source>
        <dbReference type="EMBL" id="GMM38020.1"/>
    </source>
</evidence>
<evidence type="ECO:0000256" key="3">
    <source>
        <dbReference type="ARBA" id="ARBA00022946"/>
    </source>
</evidence>
<dbReference type="InterPro" id="IPR021757">
    <property type="entry name" value="Ribosomal_mL46_N"/>
</dbReference>
<dbReference type="PANTHER" id="PTHR13124:SF12">
    <property type="entry name" value="LARGE RIBOSOMAL SUBUNIT PROTEIN ML46"/>
    <property type="match status" value="1"/>
</dbReference>
<evidence type="ECO:0000256" key="7">
    <source>
        <dbReference type="ARBA" id="ARBA00035190"/>
    </source>
</evidence>
<evidence type="ECO:0000256" key="2">
    <source>
        <dbReference type="ARBA" id="ARBA00009070"/>
    </source>
</evidence>
<evidence type="ECO:0000313" key="10">
    <source>
        <dbReference type="Proteomes" id="UP001360560"/>
    </source>
</evidence>
<protein>
    <recommendedName>
        <fullName evidence="7">Large ribosomal subunit protein mL46</fullName>
    </recommendedName>
</protein>
<gene>
    <name evidence="9" type="ORF">DASC09_053450</name>
</gene>
<dbReference type="PANTHER" id="PTHR13124">
    <property type="entry name" value="39S RIBOSOMAL PROTEIN L46, MITOCHONDRIAL PRECURSOR-RELATED"/>
    <property type="match status" value="1"/>
</dbReference>
<comment type="subcellular location">
    <subcellularLocation>
        <location evidence="1">Mitochondrion</location>
    </subcellularLocation>
</comment>
<organism evidence="9 10">
    <name type="scientific">Saccharomycopsis crataegensis</name>
    <dbReference type="NCBI Taxonomy" id="43959"/>
    <lineage>
        <taxon>Eukaryota</taxon>
        <taxon>Fungi</taxon>
        <taxon>Dikarya</taxon>
        <taxon>Ascomycota</taxon>
        <taxon>Saccharomycotina</taxon>
        <taxon>Saccharomycetes</taxon>
        <taxon>Saccharomycopsidaceae</taxon>
        <taxon>Saccharomycopsis</taxon>
    </lineage>
</organism>
<keyword evidence="3" id="KW-0809">Transit peptide</keyword>
<evidence type="ECO:0000256" key="6">
    <source>
        <dbReference type="ARBA" id="ARBA00023274"/>
    </source>
</evidence>
<accession>A0AAV5QSX0</accession>
<sequence>MLRNSLRTTNSVCVRGFSTSSIARLAEPIENVKTKTPIDSISSSLFLSRVPIVTPTLGEFEKQYYKYQDELQRRLMWSFPYYYYFKKSSLAEAAFFKNQKWPISKEEGVFYPKGTPNIKHLRERSEKQVINVKEEEDENSKFKKESDVVKPIVPNSRITDADVKKDLKSLERKLDSTLYLIVQDKKSSEWKFPSFKYNAEERISALDEYATENIQNISQKDFNMFTVTNTPIHVVKYDSSNKVVNNASTNVASKEYIIKSHILAGDFVLNQKESQFKDYLWLSGEELPEYLSKDYYKQVEFLLADY</sequence>
<feature type="domain" description="Large ribosomal subunit protein mL46 N-terminal" evidence="8">
    <location>
        <begin position="40"/>
        <end position="162"/>
    </location>
</feature>
<keyword evidence="10" id="KW-1185">Reference proteome</keyword>
<evidence type="ECO:0000259" key="8">
    <source>
        <dbReference type="Pfam" id="PF11788"/>
    </source>
</evidence>
<dbReference type="InterPro" id="IPR033650">
    <property type="entry name" value="Ribosomal_mL46_NUDIX"/>
</dbReference>
<evidence type="ECO:0000256" key="1">
    <source>
        <dbReference type="ARBA" id="ARBA00004173"/>
    </source>
</evidence>
<dbReference type="Gene3D" id="3.90.79.10">
    <property type="entry name" value="Nucleoside Triphosphate Pyrophosphohydrolase"/>
    <property type="match status" value="1"/>
</dbReference>
<evidence type="ECO:0000256" key="4">
    <source>
        <dbReference type="ARBA" id="ARBA00022980"/>
    </source>
</evidence>
<evidence type="ECO:0000256" key="5">
    <source>
        <dbReference type="ARBA" id="ARBA00023128"/>
    </source>
</evidence>
<name>A0AAV5QSX0_9ASCO</name>
<dbReference type="GeneID" id="90075995"/>
<dbReference type="InterPro" id="IPR040008">
    <property type="entry name" value="Ribosomal_mL46"/>
</dbReference>
<dbReference type="CDD" id="cd04661">
    <property type="entry name" value="NUDIX_MRP_L46"/>
    <property type="match status" value="1"/>
</dbReference>
<dbReference type="RefSeq" id="XP_064855016.1">
    <property type="nucleotide sequence ID" value="XM_064998944.1"/>
</dbReference>
<comment type="caution">
    <text evidence="9">The sequence shown here is derived from an EMBL/GenBank/DDBJ whole genome shotgun (WGS) entry which is preliminary data.</text>
</comment>
<proteinExistence type="inferred from homology"/>
<dbReference type="EMBL" id="BTFZ01000013">
    <property type="protein sequence ID" value="GMM38020.1"/>
    <property type="molecule type" value="Genomic_DNA"/>
</dbReference>
<keyword evidence="6" id="KW-0687">Ribonucleoprotein</keyword>
<keyword evidence="4 9" id="KW-0689">Ribosomal protein</keyword>
<dbReference type="GO" id="GO:0003735">
    <property type="term" value="F:structural constituent of ribosome"/>
    <property type="evidence" value="ECO:0007669"/>
    <property type="project" value="InterPro"/>
</dbReference>
<keyword evidence="5" id="KW-0496">Mitochondrion</keyword>
<comment type="similarity">
    <text evidence="2">Belongs to the mitochondrion-specific ribosomal protein mL46 family.</text>
</comment>